<evidence type="ECO:0000313" key="3">
    <source>
        <dbReference type="EMBL" id="KAB1642968.1"/>
    </source>
</evidence>
<evidence type="ECO:0000259" key="2">
    <source>
        <dbReference type="Pfam" id="PF00582"/>
    </source>
</evidence>
<dbReference type="OrthoDB" id="6174426at2"/>
<dbReference type="EMBL" id="WAJR01000001">
    <property type="protein sequence ID" value="KAB1642968.1"/>
    <property type="molecule type" value="Genomic_DNA"/>
</dbReference>
<feature type="domain" description="UspA" evidence="2">
    <location>
        <begin position="3"/>
        <end position="148"/>
    </location>
</feature>
<dbReference type="PANTHER" id="PTHR46268">
    <property type="entry name" value="STRESS RESPONSE PROTEIN NHAX"/>
    <property type="match status" value="1"/>
</dbReference>
<name>A0A6N6NRR3_9ACTN</name>
<dbReference type="GeneID" id="98656955"/>
<dbReference type="PANTHER" id="PTHR46268:SF6">
    <property type="entry name" value="UNIVERSAL STRESS PROTEIN UP12"/>
    <property type="match status" value="1"/>
</dbReference>
<proteinExistence type="inferred from homology"/>
<keyword evidence="4" id="KW-1185">Reference proteome</keyword>
<sequence length="148" mass="15381">MGYSKILVGYDCSDASNRALADAYELVDHGLADGVVVVTVTDLAKTGDPAFNAAARAAGVLLTSIGDEEEALSNLKKNIGERIAGHEGVTTLRVAFGKPHELIISIAKSERCGLIVMGSRGLGAVRSMLGSVSTAVLRESEIPVLVTK</sequence>
<dbReference type="AlphaFoldDB" id="A0A6N6NRR3"/>
<dbReference type="InterPro" id="IPR006016">
    <property type="entry name" value="UspA"/>
</dbReference>
<accession>A0A6N6NRR3</accession>
<dbReference type="InterPro" id="IPR014729">
    <property type="entry name" value="Rossmann-like_a/b/a_fold"/>
</dbReference>
<dbReference type="Pfam" id="PF00582">
    <property type="entry name" value="Usp"/>
    <property type="match status" value="1"/>
</dbReference>
<evidence type="ECO:0000256" key="1">
    <source>
        <dbReference type="ARBA" id="ARBA00008791"/>
    </source>
</evidence>
<reference evidence="3 4" key="1">
    <citation type="submission" date="2019-09" db="EMBL/GenBank/DDBJ databases">
        <title>Whole genome shotgun sequencing (WGS) of Ellagibacter isourolithinifaciens DSM 104140(T) and Adlercreutzia muris DSM 29508(T).</title>
        <authorList>
            <person name="Stoll D.A."/>
            <person name="Danylec N."/>
            <person name="Huch M."/>
        </authorList>
    </citation>
    <scope>NUCLEOTIDE SEQUENCE [LARGE SCALE GENOMIC DNA]</scope>
    <source>
        <strain evidence="3 4">DSM 104140</strain>
    </source>
</reference>
<protein>
    <submittedName>
        <fullName evidence="3">Universal stress protein</fullName>
    </submittedName>
</protein>
<dbReference type="Gene3D" id="3.40.50.620">
    <property type="entry name" value="HUPs"/>
    <property type="match status" value="1"/>
</dbReference>
<dbReference type="Proteomes" id="UP000468668">
    <property type="component" value="Unassembled WGS sequence"/>
</dbReference>
<comment type="caution">
    <text evidence="3">The sequence shown here is derived from an EMBL/GenBank/DDBJ whole genome shotgun (WGS) entry which is preliminary data.</text>
</comment>
<organism evidence="3 4">
    <name type="scientific">Ellagibacter isourolithinifaciens</name>
    <dbReference type="NCBI Taxonomy" id="2137581"/>
    <lineage>
        <taxon>Bacteria</taxon>
        <taxon>Bacillati</taxon>
        <taxon>Actinomycetota</taxon>
        <taxon>Coriobacteriia</taxon>
        <taxon>Eggerthellales</taxon>
        <taxon>Eggerthellaceae</taxon>
        <taxon>Ellagibacter</taxon>
    </lineage>
</organism>
<dbReference type="RefSeq" id="WP_158048555.1">
    <property type="nucleotide sequence ID" value="NZ_DBEYOF010000021.1"/>
</dbReference>
<dbReference type="PRINTS" id="PR01438">
    <property type="entry name" value="UNVRSLSTRESS"/>
</dbReference>
<gene>
    <name evidence="3" type="ORF">F8C90_00875</name>
</gene>
<dbReference type="InterPro" id="IPR006015">
    <property type="entry name" value="Universal_stress_UspA"/>
</dbReference>
<evidence type="ECO:0000313" key="4">
    <source>
        <dbReference type="Proteomes" id="UP000468668"/>
    </source>
</evidence>
<dbReference type="CDD" id="cd23659">
    <property type="entry name" value="USP_At3g01520-like"/>
    <property type="match status" value="1"/>
</dbReference>
<dbReference type="SUPFAM" id="SSF52402">
    <property type="entry name" value="Adenine nucleotide alpha hydrolases-like"/>
    <property type="match status" value="1"/>
</dbReference>
<comment type="similarity">
    <text evidence="1">Belongs to the universal stress protein A family.</text>
</comment>